<dbReference type="RefSeq" id="WP_208057787.1">
    <property type="nucleotide sequence ID" value="NZ_CP043451.1"/>
</dbReference>
<dbReference type="SUPFAM" id="SSF56935">
    <property type="entry name" value="Porins"/>
    <property type="match status" value="1"/>
</dbReference>
<dbReference type="PROSITE" id="PS51257">
    <property type="entry name" value="PROKAR_LIPOPROTEIN"/>
    <property type="match status" value="1"/>
</dbReference>
<keyword evidence="2" id="KW-0472">Membrane</keyword>
<evidence type="ECO:0000259" key="3">
    <source>
        <dbReference type="Pfam" id="PF07715"/>
    </source>
</evidence>
<dbReference type="Proteomes" id="UP000663940">
    <property type="component" value="Chromosome"/>
</dbReference>
<accession>A0ABX7UI25</accession>
<keyword evidence="2" id="KW-0813">Transport</keyword>
<dbReference type="InterPro" id="IPR023997">
    <property type="entry name" value="TonB-dep_OMP_SusC/RagA_CS"/>
</dbReference>
<dbReference type="InterPro" id="IPR008969">
    <property type="entry name" value="CarboxyPept-like_regulatory"/>
</dbReference>
<gene>
    <name evidence="4" type="ORF">J3L21_09850</name>
</gene>
<proteinExistence type="inferred from homology"/>
<sequence length="1069" mass="116856">MKLNLHVKDSPHRKRSPRFFVVAAGMAVACLATVQMPVMAFAGTINEQRLPDARITGKVTDEKGETLPGVSVSLKGTSTGVVTDIKGNFSLNVPNASSGTLVFSYIGYTSQEVALNGQTTINVQLTADSKSLNEVVVVGYGTQKKATLTGSISQVKGAELVKSPQPNLSNSLAGRFSGVIVNNRSGEPGYDGSSITIRGQATTGSNDVLIVVDGVPGQIGGLERLDPNDIESMSVLKDASAAIYGNRAANGVILVTTKRGKTGKPTINYSFNQGFSSPTRLPKMADAATYAQIMNEINYYASPTQGLNQSYSAEQIQKFKDGSDPLNYPNTDWEKQTLKGTALQNQHSLSVAGGSEDVKYFVSLGTIYQDGIYKNGVTKYHQYNFRSNIDANVTKRLKVGLSLSGRQEDRIFPQIGAGDVFRSVYRAKPIVAAYYPNGLPTRGIEGSNPAVAVTDIGGTNNNPKQVFNGILRGSYAIPGIEGLSLDGFFSVDKSYTFDKNFSKPYVLYSYDPSQKIYNQSIVGGNNNKAMLFESQNNESLITSNIKLNFARKFGSHDINAFVGYEQSKNHLEYFDATRYNYLSNQLPELSQGGGAATDYLNSGYSSNYNRRSVISRLAYAYDEKYLFEGQLRADGSSIFPSGKQWGYFPSASVGWRISKENWFKNSVGFFDDLKVRASYGSLGNDNVKGFQYFDNYVLVNNAFVAFDSQANSNTIQPNVKLVKLANPNITWEVSRKLDIGINATFLHNFTVEAIYFKQKRTDILTSRNASLPGSSGIVNPYDDGSTNYTPLVPSENIGKVNSQGFEATLGYNHTGDKFSWGISGNFTYAKSKIVFIDEAPGTLAHQRKTGRPLNTYLLYNAIGIFRTQAELDSYPHVPGAQVGDLKYQDLSGPDGKVDGKLTADDQMRSKYGNIPQITYGVNVNAAYKNFDLSLLFSGQAQVSQYVLPEAGSIGNFYSSWADNRFSPSNPNGTYPKVADRASNSVNGSYQNTFWLNDASFFRLKNVQLGYNFSAPFLSKIKLGGLRVYASAFNLFTITKVKDYDPEGNSGSGQFYPQQRIINLGVNVKF</sequence>
<dbReference type="Pfam" id="PF07715">
    <property type="entry name" value="Plug"/>
    <property type="match status" value="1"/>
</dbReference>
<organism evidence="4 5">
    <name type="scientific">Mucilaginibacter rubeus</name>
    <dbReference type="NCBI Taxonomy" id="2027860"/>
    <lineage>
        <taxon>Bacteria</taxon>
        <taxon>Pseudomonadati</taxon>
        <taxon>Bacteroidota</taxon>
        <taxon>Sphingobacteriia</taxon>
        <taxon>Sphingobacteriales</taxon>
        <taxon>Sphingobacteriaceae</taxon>
        <taxon>Mucilaginibacter</taxon>
    </lineage>
</organism>
<feature type="domain" description="TonB-dependent receptor plug" evidence="3">
    <location>
        <begin position="145"/>
        <end position="252"/>
    </location>
</feature>
<dbReference type="InterPro" id="IPR037066">
    <property type="entry name" value="Plug_dom_sf"/>
</dbReference>
<comment type="similarity">
    <text evidence="2">Belongs to the TonB-dependent receptor family.</text>
</comment>
<protein>
    <submittedName>
        <fullName evidence="4">TonB-dependent receptor</fullName>
    </submittedName>
</protein>
<dbReference type="PANTHER" id="PTHR30069:SF29">
    <property type="entry name" value="HEMOGLOBIN AND HEMOGLOBIN-HAPTOGLOBIN-BINDING PROTEIN 1-RELATED"/>
    <property type="match status" value="1"/>
</dbReference>
<evidence type="ECO:0000256" key="2">
    <source>
        <dbReference type="PROSITE-ProRule" id="PRU01360"/>
    </source>
</evidence>
<reference evidence="4 5" key="1">
    <citation type="submission" date="2021-03" db="EMBL/GenBank/DDBJ databases">
        <title>Mucilaginibacter strains isolated from gold and copper mining confer multi heavy-metal resistance.</title>
        <authorList>
            <person name="Li Y."/>
        </authorList>
    </citation>
    <scope>NUCLEOTIDE SEQUENCE [LARGE SCALE GENOMIC DNA]</scope>
    <source>
        <strain evidence="4 5">P2-4</strain>
    </source>
</reference>
<comment type="subcellular location">
    <subcellularLocation>
        <location evidence="2">Cell outer membrane</location>
        <topology evidence="2">Multi-pass membrane protein</topology>
    </subcellularLocation>
</comment>
<keyword evidence="2" id="KW-1134">Transmembrane beta strand</keyword>
<dbReference type="InterPro" id="IPR039426">
    <property type="entry name" value="TonB-dep_rcpt-like"/>
</dbReference>
<dbReference type="InterPro" id="IPR012910">
    <property type="entry name" value="Plug_dom"/>
</dbReference>
<keyword evidence="1" id="KW-0732">Signal</keyword>
<dbReference type="Pfam" id="PF13715">
    <property type="entry name" value="CarbopepD_reg_2"/>
    <property type="match status" value="1"/>
</dbReference>
<evidence type="ECO:0000256" key="1">
    <source>
        <dbReference type="ARBA" id="ARBA00022729"/>
    </source>
</evidence>
<evidence type="ECO:0000313" key="4">
    <source>
        <dbReference type="EMBL" id="QTE52228.1"/>
    </source>
</evidence>
<name>A0ABX7UI25_9SPHI</name>
<dbReference type="SUPFAM" id="SSF49464">
    <property type="entry name" value="Carboxypeptidase regulatory domain-like"/>
    <property type="match status" value="1"/>
</dbReference>
<evidence type="ECO:0000313" key="5">
    <source>
        <dbReference type="Proteomes" id="UP000663940"/>
    </source>
</evidence>
<keyword evidence="2" id="KW-0812">Transmembrane</keyword>
<dbReference type="PANTHER" id="PTHR30069">
    <property type="entry name" value="TONB-DEPENDENT OUTER MEMBRANE RECEPTOR"/>
    <property type="match status" value="1"/>
</dbReference>
<dbReference type="NCBIfam" id="TIGR04056">
    <property type="entry name" value="OMP_RagA_SusC"/>
    <property type="match status" value="1"/>
</dbReference>
<dbReference type="Gene3D" id="2.170.130.10">
    <property type="entry name" value="TonB-dependent receptor, plug domain"/>
    <property type="match status" value="1"/>
</dbReference>
<keyword evidence="4" id="KW-0675">Receptor</keyword>
<dbReference type="NCBIfam" id="TIGR04057">
    <property type="entry name" value="SusC_RagA_signa"/>
    <property type="match status" value="1"/>
</dbReference>
<dbReference type="PROSITE" id="PS52016">
    <property type="entry name" value="TONB_DEPENDENT_REC_3"/>
    <property type="match status" value="1"/>
</dbReference>
<keyword evidence="2" id="KW-0998">Cell outer membrane</keyword>
<keyword evidence="5" id="KW-1185">Reference proteome</keyword>
<dbReference type="EMBL" id="CP071880">
    <property type="protein sequence ID" value="QTE52228.1"/>
    <property type="molecule type" value="Genomic_DNA"/>
</dbReference>
<dbReference type="Gene3D" id="2.60.40.1120">
    <property type="entry name" value="Carboxypeptidase-like, regulatory domain"/>
    <property type="match status" value="1"/>
</dbReference>
<dbReference type="InterPro" id="IPR023996">
    <property type="entry name" value="TonB-dep_OMP_SusC/RagA"/>
</dbReference>